<keyword evidence="3" id="KW-1185">Reference proteome</keyword>
<name>A0A0D8ZKI7_9CYAN</name>
<proteinExistence type="predicted"/>
<evidence type="ECO:0000313" key="2">
    <source>
        <dbReference type="EMBL" id="KJH69353.1"/>
    </source>
</evidence>
<sequence length="95" mass="10790">MSDCTQALKKRIAELEAELRAMRRQIEAQRQKIAYTFGQEFLALLDGDPHTRVIITDIVQKLAIEDEQGNTVCETNSSLVGKIIQVRFRSLRKGS</sequence>
<feature type="coiled-coil region" evidence="1">
    <location>
        <begin position="5"/>
        <end position="32"/>
    </location>
</feature>
<dbReference type="OrthoDB" id="586580at2"/>
<comment type="caution">
    <text evidence="2">The sequence shown here is derived from an EMBL/GenBank/DDBJ whole genome shotgun (WGS) entry which is preliminary data.</text>
</comment>
<dbReference type="RefSeq" id="WP_045057309.1">
    <property type="nucleotide sequence ID" value="NZ_CAWMDP010000037.1"/>
</dbReference>
<accession>A0A0D8ZKI7</accession>
<keyword evidence="1" id="KW-0175">Coiled coil</keyword>
<evidence type="ECO:0000256" key="1">
    <source>
        <dbReference type="SAM" id="Coils"/>
    </source>
</evidence>
<dbReference type="Proteomes" id="UP000032452">
    <property type="component" value="Unassembled WGS sequence"/>
</dbReference>
<protein>
    <submittedName>
        <fullName evidence="2">Uncharacterized protein</fullName>
    </submittedName>
</protein>
<reference evidence="2 3" key="1">
    <citation type="submission" date="2015-02" db="EMBL/GenBank/DDBJ databases">
        <title>Draft genome of a novel marine cyanobacterium (Chroococcales) isolated from South Atlantic Ocean.</title>
        <authorList>
            <person name="Rigonato J."/>
            <person name="Alvarenga D.O."/>
            <person name="Branco L.H."/>
            <person name="Varani A.M."/>
            <person name="Brandini F.P."/>
            <person name="Fiore M.F."/>
        </authorList>
    </citation>
    <scope>NUCLEOTIDE SEQUENCE [LARGE SCALE GENOMIC DNA]</scope>
    <source>
        <strain evidence="2 3">CENA595</strain>
    </source>
</reference>
<dbReference type="EMBL" id="JYON01000051">
    <property type="protein sequence ID" value="KJH69353.1"/>
    <property type="molecule type" value="Genomic_DNA"/>
</dbReference>
<dbReference type="AlphaFoldDB" id="A0A0D8ZKI7"/>
<evidence type="ECO:0000313" key="3">
    <source>
        <dbReference type="Proteomes" id="UP000032452"/>
    </source>
</evidence>
<organism evidence="2 3">
    <name type="scientific">Aliterella atlantica CENA595</name>
    <dbReference type="NCBI Taxonomy" id="1618023"/>
    <lineage>
        <taxon>Bacteria</taxon>
        <taxon>Bacillati</taxon>
        <taxon>Cyanobacteriota</taxon>
        <taxon>Cyanophyceae</taxon>
        <taxon>Chroococcidiopsidales</taxon>
        <taxon>Aliterellaceae</taxon>
        <taxon>Aliterella</taxon>
    </lineage>
</organism>
<gene>
    <name evidence="2" type="ORF">UH38_24350</name>
</gene>